<dbReference type="CTD" id="8504"/>
<reference evidence="7 8" key="1">
    <citation type="submission" date="2025-04" db="UniProtKB">
        <authorList>
            <consortium name="RefSeq"/>
        </authorList>
    </citation>
    <scope>IDENTIFICATION</scope>
    <source>
        <strain evidence="7 8">USDA-PBARC FA_bdor</strain>
        <tissue evidence="7 8">Whole organism</tissue>
    </source>
</reference>
<dbReference type="PANTHER" id="PTHR28080">
    <property type="entry name" value="PEROXISOMAL BIOGENESIS FACTOR 3"/>
    <property type="match status" value="1"/>
</dbReference>
<dbReference type="RefSeq" id="XP_011304782.1">
    <property type="nucleotide sequence ID" value="XM_011306480.1"/>
</dbReference>
<dbReference type="GO" id="GO:0005778">
    <property type="term" value="C:peroxisomal membrane"/>
    <property type="evidence" value="ECO:0007669"/>
    <property type="project" value="InterPro"/>
</dbReference>
<dbReference type="OrthoDB" id="45930at2759"/>
<dbReference type="AlphaFoldDB" id="A0A9R1U2I4"/>
<evidence type="ECO:0000313" key="9">
    <source>
        <dbReference type="RefSeq" id="XP_011304783.1"/>
    </source>
</evidence>
<accession>A0A9R1U0P6</accession>
<dbReference type="GeneID" id="105267548"/>
<evidence type="ECO:0000313" key="7">
    <source>
        <dbReference type="RefSeq" id="XP_011304781.1"/>
    </source>
</evidence>
<evidence type="ECO:0000313" key="6">
    <source>
        <dbReference type="Proteomes" id="UP000694866"/>
    </source>
</evidence>
<name>A0A9R1U2I4_9HYME</name>
<proteinExistence type="predicted"/>
<evidence type="ECO:0000313" key="8">
    <source>
        <dbReference type="RefSeq" id="XP_011304782.1"/>
    </source>
</evidence>
<evidence type="ECO:0000256" key="1">
    <source>
        <dbReference type="ARBA" id="ARBA00011494"/>
    </source>
</evidence>
<dbReference type="RefSeq" id="XP_011304781.1">
    <property type="nucleotide sequence ID" value="XM_011306479.1"/>
</dbReference>
<dbReference type="PANTHER" id="PTHR28080:SF1">
    <property type="entry name" value="PEROXISOMAL BIOGENESIS FACTOR 3"/>
    <property type="match status" value="1"/>
</dbReference>
<accession>A0A9R1U2I4</accession>
<dbReference type="InterPro" id="IPR006966">
    <property type="entry name" value="Peroxin-3"/>
</dbReference>
<evidence type="ECO:0000256" key="2">
    <source>
        <dbReference type="ARBA" id="ARBA00014294"/>
    </source>
</evidence>
<evidence type="ECO:0000256" key="5">
    <source>
        <dbReference type="ARBA" id="ARBA00029630"/>
    </source>
</evidence>
<comment type="subunit">
    <text evidence="1">Interacts with PEX19.</text>
</comment>
<organism evidence="6 8">
    <name type="scientific">Fopius arisanus</name>
    <dbReference type="NCBI Taxonomy" id="64838"/>
    <lineage>
        <taxon>Eukaryota</taxon>
        <taxon>Metazoa</taxon>
        <taxon>Ecdysozoa</taxon>
        <taxon>Arthropoda</taxon>
        <taxon>Hexapoda</taxon>
        <taxon>Insecta</taxon>
        <taxon>Pterygota</taxon>
        <taxon>Neoptera</taxon>
        <taxon>Endopterygota</taxon>
        <taxon>Hymenoptera</taxon>
        <taxon>Apocrita</taxon>
        <taxon>Ichneumonoidea</taxon>
        <taxon>Braconidae</taxon>
        <taxon>Opiinae</taxon>
        <taxon>Fopius</taxon>
    </lineage>
</organism>
<dbReference type="RefSeq" id="XP_011304783.1">
    <property type="nucleotide sequence ID" value="XM_011306481.1"/>
</dbReference>
<gene>
    <name evidence="7 8 9" type="primary">Pex3</name>
</gene>
<keyword evidence="3" id="KW-0962">Peroxisome biogenesis</keyword>
<accession>A0A9R1T8V8</accession>
<dbReference type="Pfam" id="PF04882">
    <property type="entry name" value="Peroxin-3"/>
    <property type="match status" value="1"/>
</dbReference>
<dbReference type="Proteomes" id="UP000694866">
    <property type="component" value="Unplaced"/>
</dbReference>
<comment type="function">
    <text evidence="4">Involved in peroxisome biosynthesis and integrity. Assembles membrane vesicles before the matrix proteins are translocated. As a docking factor for PEX19, is necessary for the import of peroxisomal membrane proteins in the peroxisomes.</text>
</comment>
<dbReference type="KEGG" id="fas:105267548"/>
<evidence type="ECO:0000256" key="3">
    <source>
        <dbReference type="ARBA" id="ARBA00022593"/>
    </source>
</evidence>
<protein>
    <recommendedName>
        <fullName evidence="2">Peroxisomal biogenesis factor 3</fullName>
    </recommendedName>
    <alternativeName>
        <fullName evidence="5">Peroxisomal assembly protein PEX3</fullName>
    </alternativeName>
</protein>
<evidence type="ECO:0000256" key="4">
    <source>
        <dbReference type="ARBA" id="ARBA00025338"/>
    </source>
</evidence>
<keyword evidence="6" id="KW-1185">Reference proteome</keyword>
<sequence length="360" mass="41062">MFSSLGRFLRNHRRTLVVSGVIMGGAVVLWRCSRQKLLEWKQNEVQKLLQGSRRSQHFESTERSCNQTIMNLAVCVRNSVTKSLDTEKVVNDLREGSADKIAAWNKLKVFSIARSATIIYANTMLVATLRVQLSLMGAYMFKNYQKTLDSGSLSEQLQQKYLTLCSYFIDEGIQRLSGFIERHVEHTVSSIKLTDKLSIRDLEQIYLAIISTVILDEENDPVKKLTSYMLPSKVEREDDPLLKKIINETLDLLESQELQNLVQANVRTGFVALIDKISEYFIEIPFEKNGISSLKDLEKKNGFLDINKITMPMAKIIPIINGQVPDAPTQNDISADWLQKLIMNEMFKSFGANIYEAFSF</sequence>
<dbReference type="GO" id="GO:0030674">
    <property type="term" value="F:protein-macromolecule adaptor activity"/>
    <property type="evidence" value="ECO:0007669"/>
    <property type="project" value="TreeGrafter"/>
</dbReference>
<dbReference type="GO" id="GO:0045046">
    <property type="term" value="P:protein import into peroxisome membrane"/>
    <property type="evidence" value="ECO:0007669"/>
    <property type="project" value="TreeGrafter"/>
</dbReference>